<keyword evidence="4 7" id="KW-0472">Membrane</keyword>
<protein>
    <submittedName>
        <fullName evidence="8">PalH/RIM21-domain-containing protein</fullName>
    </submittedName>
</protein>
<evidence type="ECO:0000256" key="7">
    <source>
        <dbReference type="SAM" id="Phobius"/>
    </source>
</evidence>
<dbReference type="GO" id="GO:0071467">
    <property type="term" value="P:cellular response to pH"/>
    <property type="evidence" value="ECO:0007669"/>
    <property type="project" value="TreeGrafter"/>
</dbReference>
<proteinExistence type="inferred from homology"/>
<dbReference type="Pfam" id="PF08733">
    <property type="entry name" value="PalH"/>
    <property type="match status" value="1"/>
</dbReference>
<dbReference type="InterPro" id="IPR014844">
    <property type="entry name" value="PalH"/>
</dbReference>
<feature type="transmembrane region" description="Helical" evidence="7">
    <location>
        <begin position="82"/>
        <end position="101"/>
    </location>
</feature>
<feature type="region of interest" description="Disordered" evidence="6">
    <location>
        <begin position="421"/>
        <end position="496"/>
    </location>
</feature>
<keyword evidence="9" id="KW-1185">Reference proteome</keyword>
<dbReference type="PANTHER" id="PTHR35779:SF1">
    <property type="entry name" value="PH-RESPONSE REGULATOR PROTEIN PALH_RIM21"/>
    <property type="match status" value="1"/>
</dbReference>
<feature type="compositionally biased region" description="Pro residues" evidence="6">
    <location>
        <begin position="477"/>
        <end position="488"/>
    </location>
</feature>
<evidence type="ECO:0000256" key="1">
    <source>
        <dbReference type="ARBA" id="ARBA00004141"/>
    </source>
</evidence>
<keyword evidence="3 7" id="KW-1133">Transmembrane helix</keyword>
<name>A0A6A6GJA1_9PEZI</name>
<feature type="region of interest" description="Disordered" evidence="6">
    <location>
        <begin position="383"/>
        <end position="409"/>
    </location>
</feature>
<evidence type="ECO:0000313" key="8">
    <source>
        <dbReference type="EMBL" id="KAF2225796.1"/>
    </source>
</evidence>
<dbReference type="PANTHER" id="PTHR35779">
    <property type="entry name" value="PH-RESPONSE REGULATOR PROTEIN PALH/RIM21"/>
    <property type="match status" value="1"/>
</dbReference>
<dbReference type="OrthoDB" id="5393256at2759"/>
<evidence type="ECO:0000256" key="4">
    <source>
        <dbReference type="ARBA" id="ARBA00023136"/>
    </source>
</evidence>
<dbReference type="Proteomes" id="UP000799538">
    <property type="component" value="Unassembled WGS sequence"/>
</dbReference>
<feature type="compositionally biased region" description="Low complexity" evidence="6">
    <location>
        <begin position="677"/>
        <end position="689"/>
    </location>
</feature>
<feature type="region of interest" description="Disordered" evidence="6">
    <location>
        <begin position="565"/>
        <end position="738"/>
    </location>
</feature>
<evidence type="ECO:0000256" key="6">
    <source>
        <dbReference type="SAM" id="MobiDB-lite"/>
    </source>
</evidence>
<dbReference type="EMBL" id="ML992503">
    <property type="protein sequence ID" value="KAF2225796.1"/>
    <property type="molecule type" value="Genomic_DNA"/>
</dbReference>
<reference evidence="9" key="1">
    <citation type="journal article" date="2020" name="Stud. Mycol.">
        <title>101 Dothideomycetes genomes: A test case for predicting lifestyles and emergence of pathogens.</title>
        <authorList>
            <person name="Haridas S."/>
            <person name="Albert R."/>
            <person name="Binder M."/>
            <person name="Bloem J."/>
            <person name="LaButti K."/>
            <person name="Salamov A."/>
            <person name="Andreopoulos B."/>
            <person name="Baker S."/>
            <person name="Barry K."/>
            <person name="Bills G."/>
            <person name="Bluhm B."/>
            <person name="Cannon C."/>
            <person name="Castanera R."/>
            <person name="Culley D."/>
            <person name="Daum C."/>
            <person name="Ezra D."/>
            <person name="Gonzalez J."/>
            <person name="Henrissat B."/>
            <person name="Kuo A."/>
            <person name="Liang C."/>
            <person name="Lipzen A."/>
            <person name="Lutzoni F."/>
            <person name="Magnuson J."/>
            <person name="Mondo S."/>
            <person name="Nolan M."/>
            <person name="Ohm R."/>
            <person name="Pangilinan J."/>
            <person name="Park H.-J."/>
            <person name="Ramirez L."/>
            <person name="Alfaro M."/>
            <person name="Sun H."/>
            <person name="Tritt A."/>
            <person name="Yoshinaga Y."/>
            <person name="Zwiers L.-H."/>
            <person name="Turgeon B."/>
            <person name="Goodwin S."/>
            <person name="Spatafora J."/>
            <person name="Crous P."/>
            <person name="Grigoriev I."/>
        </authorList>
    </citation>
    <scope>NUCLEOTIDE SEQUENCE [LARGE SCALE GENOMIC DNA]</scope>
    <source>
        <strain evidence="9">CECT 20119</strain>
    </source>
</reference>
<sequence length="738" mass="80329">MQPTPIRLHERQLWNLPTYTSQKPNSDCTPITLPANGILSFATDNVVTLTTELVFQPLCTDAAGDNETITASPFYASATPQVYVVAAATVLAWVLLIMLVISPRTFMNNLNSGPNPFSVGRGIIGGANGGTPSSVGIGSRPWLQKAAAFTVAISLTIATADTFIVSEKHYPAGIDGNSMRAQIENRVEIRVTRNISDIFVWLAQVQTLIRLFPRHKEKVLIKWIGFALIVLDTTFSCLNSFMVNGYRRPRDFVDAIPALTYLFELALSLLYAAWVIYYAFTKRKYAFYHPKMRTVTLISGLSLVAIFTPVVFFVIDVTFPDIAGWGDYFRWVGGAAASVIVWEWVERIEILERDEKKDGILGREIFDGDEMLDMHPTEEMTYNARRNDSYFPRGRGGGSGGGATSTGGLSQKFSFNISSRFGKSRASKPSPVPLNLGHSRSLSSGMDKYSGSSAGIKDYEKEDDLSPGPLPQFTRPPVHPTPPPPAVSPPSRTDTTSAASTVYVVRHDGAHGAQPVRRRHVTPDNANHAIHQQGIDQVDHEEVAAHRAANAKKGQSSAWHTVSNPFKRKRTTPPAEVRAAIRASQDTTQDQGITSGHGLNLSKKPAFDFKSRFGGASSSKNMPKNKKKSAAKVSVDDLPWTVIPVQPQGTAWSPSPVNGDDAGSPGGSTSNETTAVDSSSNNDSPPSSRRQGEAGPSNRQSLPPPSPPPKDEPRDKTPPSLDARLRSTSPRPKSRDDR</sequence>
<feature type="transmembrane region" description="Helical" evidence="7">
    <location>
        <begin position="220"/>
        <end position="241"/>
    </location>
</feature>
<evidence type="ECO:0000256" key="2">
    <source>
        <dbReference type="ARBA" id="ARBA00022692"/>
    </source>
</evidence>
<feature type="transmembrane region" description="Helical" evidence="7">
    <location>
        <begin position="261"/>
        <end position="280"/>
    </location>
</feature>
<feature type="compositionally biased region" description="Gly residues" evidence="6">
    <location>
        <begin position="394"/>
        <end position="405"/>
    </location>
</feature>
<dbReference type="GO" id="GO:0005886">
    <property type="term" value="C:plasma membrane"/>
    <property type="evidence" value="ECO:0007669"/>
    <property type="project" value="TreeGrafter"/>
</dbReference>
<gene>
    <name evidence="8" type="ORF">BDZ85DRAFT_258096</name>
</gene>
<comment type="subcellular location">
    <subcellularLocation>
        <location evidence="1">Membrane</location>
        <topology evidence="1">Multi-pass membrane protein</topology>
    </subcellularLocation>
</comment>
<accession>A0A6A6GJA1</accession>
<comment type="similarity">
    <text evidence="5">Belongs to the palH/RIM21 family.</text>
</comment>
<feature type="transmembrane region" description="Helical" evidence="7">
    <location>
        <begin position="292"/>
        <end position="316"/>
    </location>
</feature>
<feature type="compositionally biased region" description="Polar residues" evidence="6">
    <location>
        <begin position="647"/>
        <end position="656"/>
    </location>
</feature>
<feature type="compositionally biased region" description="Polar residues" evidence="6">
    <location>
        <begin position="667"/>
        <end position="676"/>
    </location>
</feature>
<keyword evidence="2 7" id="KW-0812">Transmembrane</keyword>
<evidence type="ECO:0000256" key="5">
    <source>
        <dbReference type="ARBA" id="ARBA00038109"/>
    </source>
</evidence>
<evidence type="ECO:0000256" key="3">
    <source>
        <dbReference type="ARBA" id="ARBA00022989"/>
    </source>
</evidence>
<evidence type="ECO:0000313" key="9">
    <source>
        <dbReference type="Proteomes" id="UP000799538"/>
    </source>
</evidence>
<feature type="compositionally biased region" description="Polar residues" evidence="6">
    <location>
        <begin position="584"/>
        <end position="594"/>
    </location>
</feature>
<dbReference type="AlphaFoldDB" id="A0A6A6GJA1"/>
<organism evidence="8 9">
    <name type="scientific">Elsinoe ampelina</name>
    <dbReference type="NCBI Taxonomy" id="302913"/>
    <lineage>
        <taxon>Eukaryota</taxon>
        <taxon>Fungi</taxon>
        <taxon>Dikarya</taxon>
        <taxon>Ascomycota</taxon>
        <taxon>Pezizomycotina</taxon>
        <taxon>Dothideomycetes</taxon>
        <taxon>Dothideomycetidae</taxon>
        <taxon>Myriangiales</taxon>
        <taxon>Elsinoaceae</taxon>
        <taxon>Elsinoe</taxon>
    </lineage>
</organism>